<dbReference type="EMBL" id="BK015040">
    <property type="protein sequence ID" value="DAD88401.1"/>
    <property type="molecule type" value="Genomic_DNA"/>
</dbReference>
<reference evidence="1" key="1">
    <citation type="journal article" date="2021" name="Proc. Natl. Acad. Sci. U.S.A.">
        <title>A Catalog of Tens of Thousands of Viruses from Human Metagenomes Reveals Hidden Associations with Chronic Diseases.</title>
        <authorList>
            <person name="Tisza M.J."/>
            <person name="Buck C.B."/>
        </authorList>
    </citation>
    <scope>NUCLEOTIDE SEQUENCE</scope>
    <source>
        <strain evidence="1">CtLfk13</strain>
    </source>
</reference>
<accession>A0A8S5N1B5</accession>
<proteinExistence type="predicted"/>
<sequence>MGCRIKITFRKMGADYGDNPSVLAAIDAVVTALDGLSDAVVMSEIEA</sequence>
<name>A0A8S5N1B5_9CAUD</name>
<organism evidence="1">
    <name type="scientific">Siphoviridae sp. ctLfk13</name>
    <dbReference type="NCBI Taxonomy" id="2826251"/>
    <lineage>
        <taxon>Viruses</taxon>
        <taxon>Duplodnaviria</taxon>
        <taxon>Heunggongvirae</taxon>
        <taxon>Uroviricota</taxon>
        <taxon>Caudoviricetes</taxon>
    </lineage>
</organism>
<protein>
    <submittedName>
        <fullName evidence="1">Uncharacterized protein</fullName>
    </submittedName>
</protein>
<evidence type="ECO:0000313" key="1">
    <source>
        <dbReference type="EMBL" id="DAD88401.1"/>
    </source>
</evidence>